<keyword evidence="2" id="KW-1185">Reference proteome</keyword>
<dbReference type="RefSeq" id="WP_252806817.1">
    <property type="nucleotide sequence ID" value="NZ_BAAABM010000015.1"/>
</dbReference>
<dbReference type="Proteomes" id="UP001501822">
    <property type="component" value="Unassembled WGS sequence"/>
</dbReference>
<proteinExistence type="predicted"/>
<protein>
    <submittedName>
        <fullName evidence="1">Uncharacterized protein</fullName>
    </submittedName>
</protein>
<gene>
    <name evidence="1" type="ORF">GCM10010151_19480</name>
</gene>
<evidence type="ECO:0000313" key="2">
    <source>
        <dbReference type="Proteomes" id="UP001501822"/>
    </source>
</evidence>
<reference evidence="1 2" key="1">
    <citation type="journal article" date="2019" name="Int. J. Syst. Evol. Microbiol.">
        <title>The Global Catalogue of Microorganisms (GCM) 10K type strain sequencing project: providing services to taxonomists for standard genome sequencing and annotation.</title>
        <authorList>
            <consortium name="The Broad Institute Genomics Platform"/>
            <consortium name="The Broad Institute Genome Sequencing Center for Infectious Disease"/>
            <person name="Wu L."/>
            <person name="Ma J."/>
        </authorList>
    </citation>
    <scope>NUCLEOTIDE SEQUENCE [LARGE SCALE GENOMIC DNA]</scope>
    <source>
        <strain evidence="1 2">JCM 3146</strain>
    </source>
</reference>
<organism evidence="1 2">
    <name type="scientific">Actinoallomurus spadix</name>
    <dbReference type="NCBI Taxonomy" id="79912"/>
    <lineage>
        <taxon>Bacteria</taxon>
        <taxon>Bacillati</taxon>
        <taxon>Actinomycetota</taxon>
        <taxon>Actinomycetes</taxon>
        <taxon>Streptosporangiales</taxon>
        <taxon>Thermomonosporaceae</taxon>
        <taxon>Actinoallomurus</taxon>
    </lineage>
</organism>
<dbReference type="EMBL" id="BAAABM010000015">
    <property type="protein sequence ID" value="GAA0329750.1"/>
    <property type="molecule type" value="Genomic_DNA"/>
</dbReference>
<name>A0ABN0WAD7_9ACTN</name>
<sequence>MAVKDQGDVYTLVTRLAEECGKAGLAATVISPTRVHVNAGVHSRLAETIRCHPDTDERLMWWWSWGEPICPAARIDLAVRRIAHVVRPGEGGR</sequence>
<accession>A0ABN0WAD7</accession>
<comment type="caution">
    <text evidence="1">The sequence shown here is derived from an EMBL/GenBank/DDBJ whole genome shotgun (WGS) entry which is preliminary data.</text>
</comment>
<evidence type="ECO:0000313" key="1">
    <source>
        <dbReference type="EMBL" id="GAA0329750.1"/>
    </source>
</evidence>